<dbReference type="RefSeq" id="WP_114663713.1">
    <property type="nucleotide sequence ID" value="NZ_CP031194.1"/>
</dbReference>
<reference evidence="2" key="1">
    <citation type="submission" date="2018-07" db="EMBL/GenBank/DDBJ databases">
        <authorList>
            <person name="Zhao J."/>
        </authorList>
    </citation>
    <scope>NUCLEOTIDE SEQUENCE [LARGE SCALE GENOMIC DNA]</scope>
    <source>
        <strain evidence="2">GSSD-12</strain>
    </source>
</reference>
<sequence>MDRYALRAALSDAGVPDGYYRIEQVHEPVPTPPDFLFLREAEHGGTWETGVYERGVYETIARHPSEEAACAHLLRLLVS</sequence>
<proteinExistence type="predicted"/>
<protein>
    <submittedName>
        <fullName evidence="1">Uncharacterized protein</fullName>
    </submittedName>
</protein>
<accession>A0A345HWU8</accession>
<dbReference type="AlphaFoldDB" id="A0A345HWU8"/>
<dbReference type="EMBL" id="CP031194">
    <property type="protein sequence ID" value="AXG81172.1"/>
    <property type="molecule type" value="Genomic_DNA"/>
</dbReference>
<evidence type="ECO:0000313" key="2">
    <source>
        <dbReference type="Proteomes" id="UP000253868"/>
    </source>
</evidence>
<keyword evidence="2" id="KW-1185">Reference proteome</keyword>
<dbReference type="OrthoDB" id="5196941at2"/>
<organism evidence="1 2">
    <name type="scientific">Streptomyces paludis</name>
    <dbReference type="NCBI Taxonomy" id="2282738"/>
    <lineage>
        <taxon>Bacteria</taxon>
        <taxon>Bacillati</taxon>
        <taxon>Actinomycetota</taxon>
        <taxon>Actinomycetes</taxon>
        <taxon>Kitasatosporales</taxon>
        <taxon>Streptomycetaceae</taxon>
        <taxon>Streptomyces</taxon>
    </lineage>
</organism>
<name>A0A345HWU8_9ACTN</name>
<dbReference type="KEGG" id="spad:DVK44_29675"/>
<dbReference type="Proteomes" id="UP000253868">
    <property type="component" value="Chromosome"/>
</dbReference>
<gene>
    <name evidence="1" type="ORF">DVK44_29675</name>
</gene>
<evidence type="ECO:0000313" key="1">
    <source>
        <dbReference type="EMBL" id="AXG81172.1"/>
    </source>
</evidence>